<reference evidence="3 4" key="1">
    <citation type="submission" date="2021-01" db="EMBL/GenBank/DDBJ databases">
        <title>Whole genome shotgun sequence of Catellatospora bangladeshensis NBRC 107357.</title>
        <authorList>
            <person name="Komaki H."/>
            <person name="Tamura T."/>
        </authorList>
    </citation>
    <scope>NUCLEOTIDE SEQUENCE [LARGE SCALE GENOMIC DNA]</scope>
    <source>
        <strain evidence="3 4">NBRC 107357</strain>
    </source>
</reference>
<feature type="transmembrane region" description="Helical" evidence="2">
    <location>
        <begin position="90"/>
        <end position="108"/>
    </location>
</feature>
<evidence type="ECO:0000256" key="2">
    <source>
        <dbReference type="SAM" id="Phobius"/>
    </source>
</evidence>
<gene>
    <name evidence="3" type="ORF">Cba03nite_64670</name>
</gene>
<keyword evidence="2" id="KW-1133">Transmembrane helix</keyword>
<feature type="region of interest" description="Disordered" evidence="1">
    <location>
        <begin position="1"/>
        <end position="35"/>
    </location>
</feature>
<dbReference type="Proteomes" id="UP000601223">
    <property type="component" value="Unassembled WGS sequence"/>
</dbReference>
<accession>A0A8J3JR27</accession>
<keyword evidence="2" id="KW-0472">Membrane</keyword>
<keyword evidence="4" id="KW-1185">Reference proteome</keyword>
<evidence type="ECO:0000313" key="4">
    <source>
        <dbReference type="Proteomes" id="UP000601223"/>
    </source>
</evidence>
<feature type="transmembrane region" description="Helical" evidence="2">
    <location>
        <begin position="120"/>
        <end position="144"/>
    </location>
</feature>
<sequence length="191" mass="20725">MTEGTDPTHELRLDRTQEIPTEALHPQQNRPGQKDFRTGVAAVPAQRQVEQTVSFEPTLVPGQIVTSGQLKRPDVPLNVRLRQLKAGGRWSVAGAIFLLVSWGLWAASAGGDGDHGTATLALFLVLVVAVGLFALSRLVGGVVLEKIMGRTRRSAWLSHAFIGLFLVAAGVSYLSSIHWVVDAWNFLRGVR</sequence>
<feature type="compositionally biased region" description="Basic and acidic residues" evidence="1">
    <location>
        <begin position="1"/>
        <end position="17"/>
    </location>
</feature>
<evidence type="ECO:0000313" key="3">
    <source>
        <dbReference type="EMBL" id="GIF85118.1"/>
    </source>
</evidence>
<comment type="caution">
    <text evidence="3">The sequence shown here is derived from an EMBL/GenBank/DDBJ whole genome shotgun (WGS) entry which is preliminary data.</text>
</comment>
<name>A0A8J3JR27_9ACTN</name>
<organism evidence="3 4">
    <name type="scientific">Catellatospora bangladeshensis</name>
    <dbReference type="NCBI Taxonomy" id="310355"/>
    <lineage>
        <taxon>Bacteria</taxon>
        <taxon>Bacillati</taxon>
        <taxon>Actinomycetota</taxon>
        <taxon>Actinomycetes</taxon>
        <taxon>Micromonosporales</taxon>
        <taxon>Micromonosporaceae</taxon>
        <taxon>Catellatospora</taxon>
    </lineage>
</organism>
<keyword evidence="2" id="KW-0812">Transmembrane</keyword>
<protein>
    <submittedName>
        <fullName evidence="3">Uncharacterized protein</fullName>
    </submittedName>
</protein>
<evidence type="ECO:0000256" key="1">
    <source>
        <dbReference type="SAM" id="MobiDB-lite"/>
    </source>
</evidence>
<dbReference type="RefSeq" id="WP_203754392.1">
    <property type="nucleotide sequence ID" value="NZ_BONF01000043.1"/>
</dbReference>
<feature type="transmembrane region" description="Helical" evidence="2">
    <location>
        <begin position="156"/>
        <end position="181"/>
    </location>
</feature>
<dbReference type="AlphaFoldDB" id="A0A8J3JR27"/>
<dbReference type="EMBL" id="BONF01000043">
    <property type="protein sequence ID" value="GIF85118.1"/>
    <property type="molecule type" value="Genomic_DNA"/>
</dbReference>
<proteinExistence type="predicted"/>